<keyword evidence="4 7" id="KW-0812">Transmembrane</keyword>
<keyword evidence="6 7" id="KW-0472">Membrane</keyword>
<dbReference type="Pfam" id="PF00528">
    <property type="entry name" value="BPD_transp_1"/>
    <property type="match status" value="1"/>
</dbReference>
<evidence type="ECO:0000256" key="7">
    <source>
        <dbReference type="SAM" id="Phobius"/>
    </source>
</evidence>
<dbReference type="PROSITE" id="PS50928">
    <property type="entry name" value="ABC_TM1"/>
    <property type="match status" value="1"/>
</dbReference>
<dbReference type="InterPro" id="IPR000515">
    <property type="entry name" value="MetI-like"/>
</dbReference>
<evidence type="ECO:0000256" key="2">
    <source>
        <dbReference type="ARBA" id="ARBA00022448"/>
    </source>
</evidence>
<evidence type="ECO:0000256" key="1">
    <source>
        <dbReference type="ARBA" id="ARBA00004651"/>
    </source>
</evidence>
<dbReference type="Gene3D" id="1.10.3720.10">
    <property type="entry name" value="MetI-like"/>
    <property type="match status" value="1"/>
</dbReference>
<name>A0A6J6CWI2_9ZZZZ</name>
<dbReference type="CDD" id="cd06261">
    <property type="entry name" value="TM_PBP2"/>
    <property type="match status" value="1"/>
</dbReference>
<comment type="subcellular location">
    <subcellularLocation>
        <location evidence="1">Cell membrane</location>
        <topology evidence="1">Multi-pass membrane protein</topology>
    </subcellularLocation>
</comment>
<evidence type="ECO:0000256" key="3">
    <source>
        <dbReference type="ARBA" id="ARBA00022475"/>
    </source>
</evidence>
<dbReference type="PANTHER" id="PTHR43163:SF6">
    <property type="entry name" value="DIPEPTIDE TRANSPORT SYSTEM PERMEASE PROTEIN DPPB-RELATED"/>
    <property type="match status" value="1"/>
</dbReference>
<reference evidence="9" key="1">
    <citation type="submission" date="2020-05" db="EMBL/GenBank/DDBJ databases">
        <authorList>
            <person name="Chiriac C."/>
            <person name="Salcher M."/>
            <person name="Ghai R."/>
            <person name="Kavagutti S V."/>
        </authorList>
    </citation>
    <scope>NUCLEOTIDE SEQUENCE</scope>
</reference>
<dbReference type="PANTHER" id="PTHR43163">
    <property type="entry name" value="DIPEPTIDE TRANSPORT SYSTEM PERMEASE PROTEIN DPPB-RELATED"/>
    <property type="match status" value="1"/>
</dbReference>
<feature type="domain" description="ABC transmembrane type-1" evidence="8">
    <location>
        <begin position="1"/>
        <end position="120"/>
    </location>
</feature>
<evidence type="ECO:0000256" key="5">
    <source>
        <dbReference type="ARBA" id="ARBA00022989"/>
    </source>
</evidence>
<evidence type="ECO:0000256" key="6">
    <source>
        <dbReference type="ARBA" id="ARBA00023136"/>
    </source>
</evidence>
<dbReference type="GO" id="GO:0055085">
    <property type="term" value="P:transmembrane transport"/>
    <property type="evidence" value="ECO:0007669"/>
    <property type="project" value="InterPro"/>
</dbReference>
<proteinExistence type="predicted"/>
<feature type="transmembrane region" description="Helical" evidence="7">
    <location>
        <begin position="54"/>
        <end position="81"/>
    </location>
</feature>
<dbReference type="GO" id="GO:0005886">
    <property type="term" value="C:plasma membrane"/>
    <property type="evidence" value="ECO:0007669"/>
    <property type="project" value="UniProtKB-SubCell"/>
</dbReference>
<dbReference type="InterPro" id="IPR035906">
    <property type="entry name" value="MetI-like_sf"/>
</dbReference>
<dbReference type="AlphaFoldDB" id="A0A6J6CWI2"/>
<evidence type="ECO:0000259" key="8">
    <source>
        <dbReference type="PROSITE" id="PS50928"/>
    </source>
</evidence>
<dbReference type="SUPFAM" id="SSF161098">
    <property type="entry name" value="MetI-like"/>
    <property type="match status" value="1"/>
</dbReference>
<keyword evidence="5 7" id="KW-1133">Transmembrane helix</keyword>
<gene>
    <name evidence="9" type="ORF">UFOPK1506_00749</name>
</gene>
<sequence length="135" mass="14542">MILPWITLAFAYAALYTRFVRNSVIETLSEDFIRTARAKGLSEKVILRKHTLRAALAPLTTMAGLDFAGLLGGAILTEAVFNLPGLGRLSLGAVIDFDLPIIVATTILAASIVITMNLVVDVLYAFIDPRVRVAA</sequence>
<keyword evidence="3" id="KW-1003">Cell membrane</keyword>
<protein>
    <submittedName>
        <fullName evidence="9">Unannotated protein</fullName>
    </submittedName>
</protein>
<dbReference type="EMBL" id="CAEZSV010000129">
    <property type="protein sequence ID" value="CAB4555862.1"/>
    <property type="molecule type" value="Genomic_DNA"/>
</dbReference>
<feature type="transmembrane region" description="Helical" evidence="7">
    <location>
        <begin position="101"/>
        <end position="127"/>
    </location>
</feature>
<evidence type="ECO:0000313" key="9">
    <source>
        <dbReference type="EMBL" id="CAB4555862.1"/>
    </source>
</evidence>
<organism evidence="9">
    <name type="scientific">freshwater metagenome</name>
    <dbReference type="NCBI Taxonomy" id="449393"/>
    <lineage>
        <taxon>unclassified sequences</taxon>
        <taxon>metagenomes</taxon>
        <taxon>ecological metagenomes</taxon>
    </lineage>
</organism>
<accession>A0A6J6CWI2</accession>
<evidence type="ECO:0000256" key="4">
    <source>
        <dbReference type="ARBA" id="ARBA00022692"/>
    </source>
</evidence>
<keyword evidence="2" id="KW-0813">Transport</keyword>